<reference evidence="2 3" key="1">
    <citation type="submission" date="2014-02" db="EMBL/GenBank/DDBJ databases">
        <title>Expanding our view of genomic diversity in Candidatus Accumulibacter clades.</title>
        <authorList>
            <person name="Skennerton C.T."/>
            <person name="Barr J.J."/>
            <person name="Slater F.R."/>
            <person name="Bond P.L."/>
            <person name="Tyson G.W."/>
        </authorList>
    </citation>
    <scope>NUCLEOTIDE SEQUENCE [LARGE SCALE GENOMIC DNA]</scope>
    <source>
        <strain evidence="3">BA-91</strain>
    </source>
</reference>
<evidence type="ECO:0000256" key="1">
    <source>
        <dbReference type="SAM" id="MobiDB-lite"/>
    </source>
</evidence>
<protein>
    <submittedName>
        <fullName evidence="2">Uncharacterized protein</fullName>
    </submittedName>
</protein>
<feature type="compositionally biased region" description="Polar residues" evidence="1">
    <location>
        <begin position="123"/>
        <end position="134"/>
    </location>
</feature>
<organism evidence="2 3">
    <name type="scientific">Candidatus Accumulibacter phosphatis</name>
    <dbReference type="NCBI Taxonomy" id="327160"/>
    <lineage>
        <taxon>Bacteria</taxon>
        <taxon>Pseudomonadati</taxon>
        <taxon>Pseudomonadota</taxon>
        <taxon>Betaproteobacteria</taxon>
        <taxon>Candidatus Accumulibacter</taxon>
    </lineage>
</organism>
<feature type="region of interest" description="Disordered" evidence="1">
    <location>
        <begin position="83"/>
        <end position="134"/>
    </location>
</feature>
<proteinExistence type="predicted"/>
<sequence length="134" mass="15387">MAPVLGKVQDAQIDQETEQWPGFQHREPILELRRNDVVEAQPAFEVGEQGCQQGENEQWNDSQPVEEGIQHVYPHRLAIRPDLDRSQRLQGSQQQKSDGDLQYPAEEELDAVESHFQIAAHSRGQQHGLQQMRQ</sequence>
<feature type="region of interest" description="Disordered" evidence="1">
    <location>
        <begin position="1"/>
        <end position="26"/>
    </location>
</feature>
<evidence type="ECO:0000313" key="2">
    <source>
        <dbReference type="EMBL" id="KFB71305.1"/>
    </source>
</evidence>
<comment type="caution">
    <text evidence="2">The sequence shown here is derived from an EMBL/GenBank/DDBJ whole genome shotgun (WGS) entry which is preliminary data.</text>
</comment>
<dbReference type="AlphaFoldDB" id="A0A080LUH1"/>
<name>A0A080LUH1_9PROT</name>
<dbReference type="EMBL" id="JDVG02000562">
    <property type="protein sequence ID" value="KFB71305.1"/>
    <property type="molecule type" value="Genomic_DNA"/>
</dbReference>
<feature type="region of interest" description="Disordered" evidence="1">
    <location>
        <begin position="49"/>
        <end position="68"/>
    </location>
</feature>
<gene>
    <name evidence="2" type="ORF">AW09_003551</name>
</gene>
<evidence type="ECO:0000313" key="3">
    <source>
        <dbReference type="Proteomes" id="UP000020077"/>
    </source>
</evidence>
<dbReference type="Proteomes" id="UP000020077">
    <property type="component" value="Unassembled WGS sequence"/>
</dbReference>
<accession>A0A080LUH1</accession>